<dbReference type="InterPro" id="IPR048683">
    <property type="entry name" value="Sf6_terminase"/>
</dbReference>
<evidence type="ECO:0000313" key="1">
    <source>
        <dbReference type="EMBL" id="CAB4158829.1"/>
    </source>
</evidence>
<sequence length="170" mass="18977">MSAGANTTGREVVVVEEVVETPKQARERRERAEELDSQARCEELGLVKMVQMIEQGVPHRLIAQAVGVPVSSLWNWMNSSPERRQACARARQRAAQSMDEMAEKVVLEARDPFELAKAKELAIHYRWRAKVMNPKGYGDKVDVEVRHMTLADALRKLDSLPPAEGSEGAG</sequence>
<dbReference type="Pfam" id="PF20901">
    <property type="entry name" value="Sf6_terminase"/>
    <property type="match status" value="1"/>
</dbReference>
<protein>
    <submittedName>
        <fullName evidence="1">Uncharacterized protein</fullName>
    </submittedName>
</protein>
<reference evidence="1" key="1">
    <citation type="submission" date="2020-04" db="EMBL/GenBank/DDBJ databases">
        <authorList>
            <person name="Chiriac C."/>
            <person name="Salcher M."/>
            <person name="Ghai R."/>
            <person name="Kavagutti S V."/>
        </authorList>
    </citation>
    <scope>NUCLEOTIDE SEQUENCE</scope>
</reference>
<proteinExistence type="predicted"/>
<gene>
    <name evidence="1" type="ORF">UFOVP707_28</name>
</gene>
<name>A0A6J5NHR9_9CAUD</name>
<dbReference type="Gene3D" id="1.10.10.60">
    <property type="entry name" value="Homeodomain-like"/>
    <property type="match status" value="1"/>
</dbReference>
<accession>A0A6J5NHR9</accession>
<organism evidence="1">
    <name type="scientific">uncultured Caudovirales phage</name>
    <dbReference type="NCBI Taxonomy" id="2100421"/>
    <lineage>
        <taxon>Viruses</taxon>
        <taxon>Duplodnaviria</taxon>
        <taxon>Heunggongvirae</taxon>
        <taxon>Uroviricota</taxon>
        <taxon>Caudoviricetes</taxon>
        <taxon>Peduoviridae</taxon>
        <taxon>Maltschvirus</taxon>
        <taxon>Maltschvirus maltsch</taxon>
    </lineage>
</organism>
<dbReference type="EMBL" id="LR796684">
    <property type="protein sequence ID" value="CAB4158829.1"/>
    <property type="molecule type" value="Genomic_DNA"/>
</dbReference>